<sequence>MTTTAALLTDPAVPTAAPGPGRLRRMLRSRRLVTGLTVLVLFALAAIIGPFLVGDPNAVSTDLNQGPSAAHWLGTTQLGQDVLAQLVVSARGTLFIGVAAALVATVVSIVIGIGGGFLGGLADEALSLLSNVFLVIPGLPLVIVVSAYAHGGGMPATVLIIALTSWAASARVLRAQTLSLRSRDYVLAARVYGERRWRIVLVEILPNELAIIVSQFIFAVVFAILTQAGLAFLGLENPLDLTWGNMLYFAQNAEALSSGYWWWFVPPGVCIAAVGAALSLVNFGLDELLNPRLRVHHEPRQKKARLQKKGAGA</sequence>
<dbReference type="InterPro" id="IPR025966">
    <property type="entry name" value="OppC_N"/>
</dbReference>
<reference evidence="9 10" key="1">
    <citation type="submission" date="2024-09" db="EMBL/GenBank/DDBJ databases">
        <authorList>
            <person name="Lee S.D."/>
        </authorList>
    </citation>
    <scope>NUCLEOTIDE SEQUENCE [LARGE SCALE GENOMIC DNA]</scope>
    <source>
        <strain evidence="9 10">N1-5</strain>
    </source>
</reference>
<keyword evidence="3" id="KW-1003">Cell membrane</keyword>
<comment type="similarity">
    <text evidence="7">Belongs to the binding-protein-dependent transport system permease family.</text>
</comment>
<evidence type="ECO:0000259" key="8">
    <source>
        <dbReference type="PROSITE" id="PS50928"/>
    </source>
</evidence>
<dbReference type="PROSITE" id="PS50928">
    <property type="entry name" value="ABC_TM1"/>
    <property type="match status" value="1"/>
</dbReference>
<name>A0ABV6UHW0_9ACTN</name>
<dbReference type="InterPro" id="IPR035906">
    <property type="entry name" value="MetI-like_sf"/>
</dbReference>
<dbReference type="InterPro" id="IPR050366">
    <property type="entry name" value="BP-dependent_transpt_permease"/>
</dbReference>
<feature type="transmembrane region" description="Helical" evidence="7">
    <location>
        <begin position="209"/>
        <end position="233"/>
    </location>
</feature>
<evidence type="ECO:0000313" key="10">
    <source>
        <dbReference type="Proteomes" id="UP001592528"/>
    </source>
</evidence>
<accession>A0ABV6UHW0</accession>
<dbReference type="InterPro" id="IPR000515">
    <property type="entry name" value="MetI-like"/>
</dbReference>
<comment type="caution">
    <text evidence="9">The sequence shown here is derived from an EMBL/GenBank/DDBJ whole genome shotgun (WGS) entry which is preliminary data.</text>
</comment>
<dbReference type="PANTHER" id="PTHR43386:SF1">
    <property type="entry name" value="D,D-DIPEPTIDE TRANSPORT SYSTEM PERMEASE PROTEIN DDPC-RELATED"/>
    <property type="match status" value="1"/>
</dbReference>
<dbReference type="SUPFAM" id="SSF161098">
    <property type="entry name" value="MetI-like"/>
    <property type="match status" value="1"/>
</dbReference>
<evidence type="ECO:0000256" key="4">
    <source>
        <dbReference type="ARBA" id="ARBA00022692"/>
    </source>
</evidence>
<protein>
    <submittedName>
        <fullName evidence="9">ABC transporter permease</fullName>
    </submittedName>
</protein>
<feature type="transmembrane region" description="Helical" evidence="7">
    <location>
        <begin position="32"/>
        <end position="53"/>
    </location>
</feature>
<dbReference type="Pfam" id="PF00528">
    <property type="entry name" value="BPD_transp_1"/>
    <property type="match status" value="1"/>
</dbReference>
<keyword evidence="6 7" id="KW-0472">Membrane</keyword>
<dbReference type="CDD" id="cd06261">
    <property type="entry name" value="TM_PBP2"/>
    <property type="match status" value="1"/>
</dbReference>
<dbReference type="RefSeq" id="WP_051725076.1">
    <property type="nucleotide sequence ID" value="NZ_JBHEZZ010000003.1"/>
</dbReference>
<evidence type="ECO:0000256" key="3">
    <source>
        <dbReference type="ARBA" id="ARBA00022475"/>
    </source>
</evidence>
<keyword evidence="4 7" id="KW-0812">Transmembrane</keyword>
<dbReference type="PANTHER" id="PTHR43386">
    <property type="entry name" value="OLIGOPEPTIDE TRANSPORT SYSTEM PERMEASE PROTEIN APPC"/>
    <property type="match status" value="1"/>
</dbReference>
<evidence type="ECO:0000256" key="2">
    <source>
        <dbReference type="ARBA" id="ARBA00022448"/>
    </source>
</evidence>
<dbReference type="Pfam" id="PF12911">
    <property type="entry name" value="OppC_N"/>
    <property type="match status" value="1"/>
</dbReference>
<keyword evidence="5 7" id="KW-1133">Transmembrane helix</keyword>
<evidence type="ECO:0000256" key="1">
    <source>
        <dbReference type="ARBA" id="ARBA00004651"/>
    </source>
</evidence>
<comment type="subcellular location">
    <subcellularLocation>
        <location evidence="1 7">Cell membrane</location>
        <topology evidence="1 7">Multi-pass membrane protein</topology>
    </subcellularLocation>
</comment>
<evidence type="ECO:0000313" key="9">
    <source>
        <dbReference type="EMBL" id="MFC1401036.1"/>
    </source>
</evidence>
<feature type="domain" description="ABC transmembrane type-1" evidence="8">
    <location>
        <begin position="94"/>
        <end position="282"/>
    </location>
</feature>
<feature type="transmembrane region" description="Helical" evidence="7">
    <location>
        <begin position="260"/>
        <end position="285"/>
    </location>
</feature>
<dbReference type="Proteomes" id="UP001592528">
    <property type="component" value="Unassembled WGS sequence"/>
</dbReference>
<dbReference type="Gene3D" id="1.10.3720.10">
    <property type="entry name" value="MetI-like"/>
    <property type="match status" value="1"/>
</dbReference>
<evidence type="ECO:0000256" key="6">
    <source>
        <dbReference type="ARBA" id="ARBA00023136"/>
    </source>
</evidence>
<gene>
    <name evidence="9" type="ORF">ACEZDJ_07030</name>
</gene>
<keyword evidence="2 7" id="KW-0813">Transport</keyword>
<keyword evidence="10" id="KW-1185">Reference proteome</keyword>
<evidence type="ECO:0000256" key="5">
    <source>
        <dbReference type="ARBA" id="ARBA00022989"/>
    </source>
</evidence>
<organism evidence="9 10">
    <name type="scientific">Streptacidiphilus cavernicola</name>
    <dbReference type="NCBI Taxonomy" id="3342716"/>
    <lineage>
        <taxon>Bacteria</taxon>
        <taxon>Bacillati</taxon>
        <taxon>Actinomycetota</taxon>
        <taxon>Actinomycetes</taxon>
        <taxon>Kitasatosporales</taxon>
        <taxon>Streptomycetaceae</taxon>
        <taxon>Streptacidiphilus</taxon>
    </lineage>
</organism>
<proteinExistence type="inferred from homology"/>
<dbReference type="EMBL" id="JBHEZZ010000003">
    <property type="protein sequence ID" value="MFC1401036.1"/>
    <property type="molecule type" value="Genomic_DNA"/>
</dbReference>
<feature type="transmembrane region" description="Helical" evidence="7">
    <location>
        <begin position="154"/>
        <end position="173"/>
    </location>
</feature>
<evidence type="ECO:0000256" key="7">
    <source>
        <dbReference type="RuleBase" id="RU363032"/>
    </source>
</evidence>
<feature type="transmembrane region" description="Helical" evidence="7">
    <location>
        <begin position="94"/>
        <end position="121"/>
    </location>
</feature>
<feature type="transmembrane region" description="Helical" evidence="7">
    <location>
        <begin position="128"/>
        <end position="148"/>
    </location>
</feature>